<dbReference type="RefSeq" id="WP_081845631.1">
    <property type="nucleotide sequence ID" value="NZ_CP017057.1"/>
</dbReference>
<reference evidence="8 9" key="1">
    <citation type="submission" date="2014-04" db="EMBL/GenBank/DDBJ databases">
        <title>A comprehensive comparison of genomes of Erythrobacter spp. Strains.</title>
        <authorList>
            <person name="Zheng Q."/>
        </authorList>
    </citation>
    <scope>NUCLEOTIDE SEQUENCE [LARGE SCALE GENOMIC DNA]</scope>
    <source>
        <strain evidence="8 9">DSM 8509</strain>
    </source>
</reference>
<keyword evidence="9" id="KW-1185">Reference proteome</keyword>
<feature type="transmembrane region" description="Helical" evidence="5">
    <location>
        <begin position="78"/>
        <end position="101"/>
    </location>
</feature>
<keyword evidence="3 5" id="KW-0472">Membrane</keyword>
<dbReference type="GO" id="GO:0071555">
    <property type="term" value="P:cell wall organization"/>
    <property type="evidence" value="ECO:0007669"/>
    <property type="project" value="TreeGrafter"/>
</dbReference>
<keyword evidence="2" id="KW-0645">Protease</keyword>
<protein>
    <submittedName>
        <fullName evidence="8">Peptidoglycan glycosyltransferase</fullName>
    </submittedName>
</protein>
<keyword evidence="2" id="KW-0121">Carboxypeptidase</keyword>
<feature type="region of interest" description="Disordered" evidence="4">
    <location>
        <begin position="24"/>
        <end position="58"/>
    </location>
</feature>
<organism evidence="8 9">
    <name type="scientific">Erythrobacter litoralis</name>
    <dbReference type="NCBI Taxonomy" id="39960"/>
    <lineage>
        <taxon>Bacteria</taxon>
        <taxon>Pseudomonadati</taxon>
        <taxon>Pseudomonadota</taxon>
        <taxon>Alphaproteobacteria</taxon>
        <taxon>Sphingomonadales</taxon>
        <taxon>Erythrobacteraceae</taxon>
        <taxon>Erythrobacter/Porphyrobacter group</taxon>
        <taxon>Erythrobacter</taxon>
    </lineage>
</organism>
<keyword evidence="5" id="KW-1133">Transmembrane helix</keyword>
<evidence type="ECO:0000256" key="2">
    <source>
        <dbReference type="ARBA" id="ARBA00022645"/>
    </source>
</evidence>
<dbReference type="Gene3D" id="3.90.1310.10">
    <property type="entry name" value="Penicillin-binding protein 2a (Domain 2)"/>
    <property type="match status" value="1"/>
</dbReference>
<gene>
    <name evidence="8" type="ORF">EH32_11900</name>
</gene>
<evidence type="ECO:0000259" key="7">
    <source>
        <dbReference type="Pfam" id="PF03717"/>
    </source>
</evidence>
<dbReference type="InterPro" id="IPR050515">
    <property type="entry name" value="Beta-lactam/transpept"/>
</dbReference>
<accession>A0A074MNI5</accession>
<name>A0A074MNI5_9SPHN</name>
<dbReference type="GO" id="GO:0008658">
    <property type="term" value="F:penicillin binding"/>
    <property type="evidence" value="ECO:0007669"/>
    <property type="project" value="InterPro"/>
</dbReference>
<dbReference type="SUPFAM" id="SSF56519">
    <property type="entry name" value="Penicillin binding protein dimerisation domain"/>
    <property type="match status" value="1"/>
</dbReference>
<dbReference type="AlphaFoldDB" id="A0A074MNI5"/>
<comment type="subcellular location">
    <subcellularLocation>
        <location evidence="1">Membrane</location>
    </subcellularLocation>
</comment>
<keyword evidence="2" id="KW-0378">Hydrolase</keyword>
<feature type="compositionally biased region" description="Low complexity" evidence="4">
    <location>
        <begin position="35"/>
        <end position="48"/>
    </location>
</feature>
<dbReference type="InterPro" id="IPR012338">
    <property type="entry name" value="Beta-lactam/transpept-like"/>
</dbReference>
<comment type="caution">
    <text evidence="8">The sequence shown here is derived from an EMBL/GenBank/DDBJ whole genome shotgun (WGS) entry which is preliminary data.</text>
</comment>
<evidence type="ECO:0000259" key="6">
    <source>
        <dbReference type="Pfam" id="PF00905"/>
    </source>
</evidence>
<feature type="domain" description="Penicillin-binding protein dimerisation" evidence="7">
    <location>
        <begin position="117"/>
        <end position="253"/>
    </location>
</feature>
<evidence type="ECO:0000256" key="4">
    <source>
        <dbReference type="SAM" id="MobiDB-lite"/>
    </source>
</evidence>
<feature type="domain" description="Penicillin-binding protein transpeptidase" evidence="6">
    <location>
        <begin position="293"/>
        <end position="574"/>
    </location>
</feature>
<dbReference type="Proteomes" id="UP000027866">
    <property type="component" value="Unassembled WGS sequence"/>
</dbReference>
<dbReference type="KEGG" id="elq:Ga0102493_11201"/>
<dbReference type="EMBL" id="JMIX01000006">
    <property type="protein sequence ID" value="KEO93413.1"/>
    <property type="molecule type" value="Genomic_DNA"/>
</dbReference>
<dbReference type="GO" id="GO:0016740">
    <property type="term" value="F:transferase activity"/>
    <property type="evidence" value="ECO:0007669"/>
    <property type="project" value="UniProtKB-KW"/>
</dbReference>
<dbReference type="OrthoDB" id="9789078at2"/>
<evidence type="ECO:0000256" key="1">
    <source>
        <dbReference type="ARBA" id="ARBA00004370"/>
    </source>
</evidence>
<dbReference type="GO" id="GO:0005886">
    <property type="term" value="C:plasma membrane"/>
    <property type="evidence" value="ECO:0007669"/>
    <property type="project" value="TreeGrafter"/>
</dbReference>
<evidence type="ECO:0000256" key="3">
    <source>
        <dbReference type="ARBA" id="ARBA00023136"/>
    </source>
</evidence>
<dbReference type="Gene3D" id="3.30.450.330">
    <property type="match status" value="1"/>
</dbReference>
<evidence type="ECO:0000313" key="8">
    <source>
        <dbReference type="EMBL" id="KEO93413.1"/>
    </source>
</evidence>
<dbReference type="Pfam" id="PF03717">
    <property type="entry name" value="PBP_dimer"/>
    <property type="match status" value="1"/>
</dbReference>
<dbReference type="Gene3D" id="3.40.710.10">
    <property type="entry name" value="DD-peptidase/beta-lactamase superfamily"/>
    <property type="match status" value="1"/>
</dbReference>
<dbReference type="InterPro" id="IPR001460">
    <property type="entry name" value="PCN-bd_Tpept"/>
</dbReference>
<dbReference type="SUPFAM" id="SSF56601">
    <property type="entry name" value="beta-lactamase/transpeptidase-like"/>
    <property type="match status" value="1"/>
</dbReference>
<dbReference type="PATRIC" id="fig|39960.10.peg.2452"/>
<proteinExistence type="predicted"/>
<keyword evidence="8" id="KW-0808">Transferase</keyword>
<dbReference type="InterPro" id="IPR005311">
    <property type="entry name" value="PBP_dimer"/>
</dbReference>
<dbReference type="Pfam" id="PF00905">
    <property type="entry name" value="Transpeptidase"/>
    <property type="match status" value="1"/>
</dbReference>
<sequence length="622" mass="67310">MNVQAPGLGRGLAAGIGKGSAERQLPLGFEPAPPGARQAAQPSATPARAPNPRPALPTGRGQIVSLRQELLLTARARLLVIALLFVLIACVALVRIGWLGLAGEGPARTSLDAALLPDRGEITDRNGVPLARAFDAYALWFNPRAMDDGGSPLVRSPERVAAGLKAIFPEMDEAATAQLLRNGRPAYLRRRILPEEANAVFDLGEVALETPREQDRHYPQGKLAAHVLGYVVEEEDGALGGRVGMEQVLDDRLSDPALRARPAALSIDLRVQGALEDEMRSGMLATDAIGAAGVVLDVDTGEVLALASLPDFDPNRIAEEDVPNMLNRVTNQVSELGSTFKPLTVAAAIDAGVIRDLSRDWDARPVEIGRRRLADYSDKGDALNIPQALAYSSNTVTMRVADKLGPEKLKRVLMDLHMHERPTIELPARALPFWPKGEWSRIRTMTVGYGHGIAVTPLHLANAYAAMVNGGVWRPATLRKLDADEVPRGKRVFKASTSARMRQLLRMIALYGTGRSADAEGYRVGGKTGSAEKNSDGRYSKTKLISTFAAAFPMDRPRYVVVVVLDEPRGTIASSYQRTAAWNAAPIVGRLVPRIGPMLDVRPDDHRDVDISDLRYLMEKGK</sequence>
<dbReference type="PANTHER" id="PTHR30627">
    <property type="entry name" value="PEPTIDOGLYCAN D,D-TRANSPEPTIDASE"/>
    <property type="match status" value="1"/>
</dbReference>
<evidence type="ECO:0000313" key="9">
    <source>
        <dbReference type="Proteomes" id="UP000027866"/>
    </source>
</evidence>
<dbReference type="GO" id="GO:0004180">
    <property type="term" value="F:carboxypeptidase activity"/>
    <property type="evidence" value="ECO:0007669"/>
    <property type="project" value="UniProtKB-KW"/>
</dbReference>
<dbReference type="InterPro" id="IPR036138">
    <property type="entry name" value="PBP_dimer_sf"/>
</dbReference>
<dbReference type="PANTHER" id="PTHR30627:SF1">
    <property type="entry name" value="PEPTIDOGLYCAN D,D-TRANSPEPTIDASE FTSI"/>
    <property type="match status" value="1"/>
</dbReference>
<evidence type="ECO:0000256" key="5">
    <source>
        <dbReference type="SAM" id="Phobius"/>
    </source>
</evidence>
<keyword evidence="5" id="KW-0812">Transmembrane</keyword>